<dbReference type="EMBL" id="MCFF01000039">
    <property type="protein sequence ID" value="ORZ08019.1"/>
    <property type="molecule type" value="Genomic_DNA"/>
</dbReference>
<dbReference type="Pfam" id="PF00657">
    <property type="entry name" value="Lipase_GDSL"/>
    <property type="match status" value="1"/>
</dbReference>
<keyword evidence="4" id="KW-1185">Reference proteome</keyword>
<keyword evidence="1" id="KW-0378">Hydrolase</keyword>
<comment type="caution">
    <text evidence="3">The sequence shown here is derived from an EMBL/GenBank/DDBJ whole genome shotgun (WGS) entry which is preliminary data.</text>
</comment>
<dbReference type="PANTHER" id="PTHR45648:SF22">
    <property type="entry name" value="GDSL LIPASE_ACYLHYDROLASE FAMILY PROTEIN (AFU_ORTHOLOGUE AFUA_4G14700)"/>
    <property type="match status" value="1"/>
</dbReference>
<evidence type="ECO:0000313" key="3">
    <source>
        <dbReference type="EMBL" id="ORZ08019.1"/>
    </source>
</evidence>
<dbReference type="InParanoid" id="A0A1Y2GDU1"/>
<feature type="chain" id="PRO_5012192350" evidence="2">
    <location>
        <begin position="23"/>
        <end position="308"/>
    </location>
</feature>
<dbReference type="AlphaFoldDB" id="A0A1Y2GDU1"/>
<feature type="signal peptide" evidence="2">
    <location>
        <begin position="1"/>
        <end position="22"/>
    </location>
</feature>
<gene>
    <name evidence="3" type="ORF">BCR41DRAFT_359792</name>
</gene>
<dbReference type="GO" id="GO:0016788">
    <property type="term" value="F:hydrolase activity, acting on ester bonds"/>
    <property type="evidence" value="ECO:0007669"/>
    <property type="project" value="InterPro"/>
</dbReference>
<dbReference type="PANTHER" id="PTHR45648">
    <property type="entry name" value="GDSL LIPASE/ACYLHYDROLASE FAMILY PROTEIN (AFU_ORTHOLOGUE AFUA_4G14700)"/>
    <property type="match status" value="1"/>
</dbReference>
<dbReference type="STRING" id="64571.A0A1Y2GDU1"/>
<dbReference type="Gene3D" id="3.40.50.1110">
    <property type="entry name" value="SGNH hydrolase"/>
    <property type="match status" value="1"/>
</dbReference>
<dbReference type="RefSeq" id="XP_021878253.1">
    <property type="nucleotide sequence ID" value="XM_022025258.1"/>
</dbReference>
<evidence type="ECO:0000313" key="4">
    <source>
        <dbReference type="Proteomes" id="UP000193648"/>
    </source>
</evidence>
<keyword evidence="2" id="KW-0732">Signal</keyword>
<accession>A0A1Y2GDU1</accession>
<organism evidence="3 4">
    <name type="scientific">Lobosporangium transversale</name>
    <dbReference type="NCBI Taxonomy" id="64571"/>
    <lineage>
        <taxon>Eukaryota</taxon>
        <taxon>Fungi</taxon>
        <taxon>Fungi incertae sedis</taxon>
        <taxon>Mucoromycota</taxon>
        <taxon>Mortierellomycotina</taxon>
        <taxon>Mortierellomycetes</taxon>
        <taxon>Mortierellales</taxon>
        <taxon>Mortierellaceae</taxon>
        <taxon>Lobosporangium</taxon>
    </lineage>
</organism>
<dbReference type="InterPro" id="IPR001087">
    <property type="entry name" value="GDSL"/>
</dbReference>
<dbReference type="SUPFAM" id="SSF52266">
    <property type="entry name" value="SGNH hydrolase"/>
    <property type="match status" value="1"/>
</dbReference>
<protein>
    <submittedName>
        <fullName evidence="3">GDSL lipase/esterase</fullName>
    </submittedName>
</protein>
<dbReference type="GeneID" id="33567102"/>
<name>A0A1Y2GDU1_9FUNG</name>
<evidence type="ECO:0000256" key="2">
    <source>
        <dbReference type="SAM" id="SignalP"/>
    </source>
</evidence>
<reference evidence="3 4" key="1">
    <citation type="submission" date="2016-07" db="EMBL/GenBank/DDBJ databases">
        <title>Pervasive Adenine N6-methylation of Active Genes in Fungi.</title>
        <authorList>
            <consortium name="DOE Joint Genome Institute"/>
            <person name="Mondo S.J."/>
            <person name="Dannebaum R.O."/>
            <person name="Kuo R.C."/>
            <person name="Labutti K."/>
            <person name="Haridas S."/>
            <person name="Kuo A."/>
            <person name="Salamov A."/>
            <person name="Ahrendt S.R."/>
            <person name="Lipzen A."/>
            <person name="Sullivan W."/>
            <person name="Andreopoulos W.B."/>
            <person name="Clum A."/>
            <person name="Lindquist E."/>
            <person name="Daum C."/>
            <person name="Ramamoorthy G.K."/>
            <person name="Gryganskyi A."/>
            <person name="Culley D."/>
            <person name="Magnuson J.K."/>
            <person name="James T.Y."/>
            <person name="O'Malley M.A."/>
            <person name="Stajich J.E."/>
            <person name="Spatafora J.W."/>
            <person name="Visel A."/>
            <person name="Grigoriev I.V."/>
        </authorList>
    </citation>
    <scope>NUCLEOTIDE SEQUENCE [LARGE SCALE GENOMIC DNA]</scope>
    <source>
        <strain evidence="3 4">NRRL 3116</strain>
    </source>
</reference>
<dbReference type="InterPro" id="IPR036514">
    <property type="entry name" value="SGNH_hydro_sf"/>
</dbReference>
<proteinExistence type="predicted"/>
<dbReference type="Proteomes" id="UP000193648">
    <property type="component" value="Unassembled WGS sequence"/>
</dbReference>
<dbReference type="InterPro" id="IPR051058">
    <property type="entry name" value="GDSL_Est/Lipase"/>
</dbReference>
<dbReference type="CDD" id="cd01846">
    <property type="entry name" value="fatty_acyltransferase_like"/>
    <property type="match status" value="1"/>
</dbReference>
<dbReference type="OrthoDB" id="1600564at2759"/>
<evidence type="ECO:0000256" key="1">
    <source>
        <dbReference type="ARBA" id="ARBA00022801"/>
    </source>
</evidence>
<sequence length="308" mass="34410">MLVKFIFMTVVAVAVSLPSALATPVRCTLKKLVVFGDSFSESGNVYKLSNKTWPPPFYYKGRFSNGPAWPDYVVKARNYQVVNYAYGGATTDSDLVQGLTGQNSNILVPGFLQQLDIYASKYAQRAIAESVFVINFQGNDFFFDISLDPSAVVDRIHTGIKRLVSMGARRILVIQNQNIGLIPYAITNTSLADAYSKKAKEEQAEFGIFAAEVKEEYGSLAGPGSLRTCNFHDKEKAKIAFFDLTKFFAYLYQPKELRRLGITDVTHGCVSIDYKNVCKNPGKHFFWDAFHPSAKIQMEIAKAVLNWL</sequence>